<proteinExistence type="predicted"/>
<dbReference type="GO" id="GO:0016740">
    <property type="term" value="F:transferase activity"/>
    <property type="evidence" value="ECO:0007669"/>
    <property type="project" value="UniProtKB-KW"/>
</dbReference>
<organism evidence="3 4">
    <name type="scientific">Reyranella aquatilis</name>
    <dbReference type="NCBI Taxonomy" id="2035356"/>
    <lineage>
        <taxon>Bacteria</taxon>
        <taxon>Pseudomonadati</taxon>
        <taxon>Pseudomonadota</taxon>
        <taxon>Alphaproteobacteria</taxon>
        <taxon>Hyphomicrobiales</taxon>
        <taxon>Reyranellaceae</taxon>
        <taxon>Reyranella</taxon>
    </lineage>
</organism>
<dbReference type="RefSeq" id="WP_230550099.1">
    <property type="nucleotide sequence ID" value="NZ_JAJISD010000002.1"/>
</dbReference>
<evidence type="ECO:0000256" key="1">
    <source>
        <dbReference type="ARBA" id="ARBA00022679"/>
    </source>
</evidence>
<name>A0ABS8KS59_9HYPH</name>
<gene>
    <name evidence="3" type="ORF">LJ725_07965</name>
</gene>
<dbReference type="PANTHER" id="PTHR48207:SF3">
    <property type="entry name" value="SUCCINATE--HYDROXYMETHYLGLUTARATE COA-TRANSFERASE"/>
    <property type="match status" value="1"/>
</dbReference>
<dbReference type="Pfam" id="PF02515">
    <property type="entry name" value="CoA_transf_3"/>
    <property type="match status" value="2"/>
</dbReference>
<dbReference type="InterPro" id="IPR050483">
    <property type="entry name" value="CoA-transferase_III_domain"/>
</dbReference>
<sequence>MNEASAPPLAGFRIVEVNDAKVPLCLRLATSLAAKIAADLGADVLKVEPPGGDPVRRAQPLLPQGESALFQFLNTSKRSRTLDLAAEDGRKDLADLVGEADVVLFEEPAVVAAMLRSSKAAPVEIAAFPAEMNAALRPVSELASQALGGLMHMVGEPARKPLKLGGHQASYPAGLTAFTGLMAALAAREAGRPAPAVRVSLAEVMQWVNWKAASGAAASGTSPGREGRNSEFQVLPCRDGHVAVVYTVTQWPATRALVGDPRLDDPKFNTRAGRRKNIAELYAALAPWFAGKTREEIQKTAQAKGVPFGPIFSPAELLRTEQYVARGFLADMLHPTEGTLRLPQLPVQWNGRSFSPRPAPPLTSHHSNGEVPSSCEGGGVKAANPNTMPPPSRKTATPPYLNGKVGQRPLAGIRVLDFGLLTAGANTSAMLADLGADVIKIESGAYLDPFRVVGKIDDDDGWWNRSPQFRFTNRNKRGLALNLKDPEGQRVIRELAAHCDVVVENFRRGVLDRAGLGYRDLSAINPRLVFAAISSQGDTGPERMNVSFGSTLDATSGIASLTGYEGEEPRISGMDVNYPDQIVSLFATGIVIAAVTEARRTNRGAFLDFSQREVASFTLGEEILAASADPAHRLEPRGNTMPGVPQQDAYSCSDGKWLAVTLDAPDPAMADFCAATDRETAVKTLLGKGIAAAPCLDGNDLLRDTALQGVTLVRDEHGALVKGLPYRLDGKGLAIERPAPDLGQHTSEVLHELLGYDDARLKQLNDSGVTSTTPTIGEV</sequence>
<evidence type="ECO:0000313" key="3">
    <source>
        <dbReference type="EMBL" id="MCC8428895.1"/>
    </source>
</evidence>
<feature type="region of interest" description="Disordered" evidence="2">
    <location>
        <begin position="351"/>
        <end position="400"/>
    </location>
</feature>
<dbReference type="SUPFAM" id="SSF89796">
    <property type="entry name" value="CoA-transferase family III (CaiB/BaiF)"/>
    <property type="match status" value="2"/>
</dbReference>
<comment type="caution">
    <text evidence="3">The sequence shown here is derived from an EMBL/GenBank/DDBJ whole genome shotgun (WGS) entry which is preliminary data.</text>
</comment>
<dbReference type="InterPro" id="IPR044855">
    <property type="entry name" value="CoA-Trfase_III_dom3_sf"/>
</dbReference>
<dbReference type="EMBL" id="JAJISD010000002">
    <property type="protein sequence ID" value="MCC8428895.1"/>
    <property type="molecule type" value="Genomic_DNA"/>
</dbReference>
<accession>A0ABS8KS59</accession>
<evidence type="ECO:0000256" key="2">
    <source>
        <dbReference type="SAM" id="MobiDB-lite"/>
    </source>
</evidence>
<keyword evidence="1 3" id="KW-0808">Transferase</keyword>
<evidence type="ECO:0000313" key="4">
    <source>
        <dbReference type="Proteomes" id="UP001198862"/>
    </source>
</evidence>
<dbReference type="Proteomes" id="UP001198862">
    <property type="component" value="Unassembled WGS sequence"/>
</dbReference>
<keyword evidence="4" id="KW-1185">Reference proteome</keyword>
<protein>
    <submittedName>
        <fullName evidence="3">CoA transferase</fullName>
    </submittedName>
</protein>
<dbReference type="Gene3D" id="3.40.50.10540">
    <property type="entry name" value="Crotonobetainyl-coa:carnitine coa-transferase, domain 1"/>
    <property type="match status" value="2"/>
</dbReference>
<dbReference type="InterPro" id="IPR023606">
    <property type="entry name" value="CoA-Trfase_III_dom_1_sf"/>
</dbReference>
<dbReference type="PANTHER" id="PTHR48207">
    <property type="entry name" value="SUCCINATE--HYDROXYMETHYLGLUTARATE COA-TRANSFERASE"/>
    <property type="match status" value="1"/>
</dbReference>
<dbReference type="Gene3D" id="3.30.1540.10">
    <property type="entry name" value="formyl-coa transferase, domain 3"/>
    <property type="match status" value="1"/>
</dbReference>
<dbReference type="InterPro" id="IPR003673">
    <property type="entry name" value="CoA-Trfase_fam_III"/>
</dbReference>
<reference evidence="3 4" key="1">
    <citation type="submission" date="2021-11" db="EMBL/GenBank/DDBJ databases">
        <authorList>
            <person name="Lee D.-H."/>
            <person name="Kim S.-B."/>
        </authorList>
    </citation>
    <scope>NUCLEOTIDE SEQUENCE [LARGE SCALE GENOMIC DNA]</scope>
    <source>
        <strain evidence="3 4">KCTC 52223</strain>
    </source>
</reference>